<dbReference type="GO" id="GO:0046872">
    <property type="term" value="F:metal ion binding"/>
    <property type="evidence" value="ECO:0007669"/>
    <property type="project" value="UniProtKB-KW"/>
</dbReference>
<dbReference type="SUPFAM" id="SSF46626">
    <property type="entry name" value="Cytochrome c"/>
    <property type="match status" value="1"/>
</dbReference>
<dbReference type="Pfam" id="PF00034">
    <property type="entry name" value="Cytochrom_C"/>
    <property type="match status" value="1"/>
</dbReference>
<dbReference type="OrthoDB" id="221643at2"/>
<dbReference type="PANTHER" id="PTHR33546:SF1">
    <property type="entry name" value="LARGE, MULTIFUNCTIONAL SECRETED PROTEIN"/>
    <property type="match status" value="1"/>
</dbReference>
<dbReference type="InterPro" id="IPR011042">
    <property type="entry name" value="6-blade_b-propeller_TolB-like"/>
</dbReference>
<evidence type="ECO:0000256" key="1">
    <source>
        <dbReference type="ARBA" id="ARBA00022617"/>
    </source>
</evidence>
<name>L0DIU4_SINAD</name>
<dbReference type="RefSeq" id="WP_015248288.1">
    <property type="nucleotide sequence ID" value="NC_019892.1"/>
</dbReference>
<sequence length="1018" mass="111503">MSLVLSLCLSALGQAPAPVESVSSFPPRSAFEERKALHVPEGFEIQLVAAEPAIQKPMNIAFDDKGRLWVTGTVEYPYPAKDGTKPRDTVKILEDFQPDGRAGKITTFADGLNIPIGIMPLPESTGALVYSIPTIDRLSDTTGDGRADQRATLYRKYGHQDTHGMTGSFSWGFDGWIYACHGFSNTSQVGGSDEKSIQMASGNIYRMKLDGSHAEYFTHGQVNPFGLTFDPLGNLYSSDCHSRPIYQLLRGAYYPSFGKPDDGLGFGPEMMTHDHGSTAIDGATYYAANQFPPAYRDTLFTGNVVTNRINHDRVEYHGSSPKAIEQPDFLWSEDNWFRPVDIELGPDGALYVADFYNRIIGHYEVPLTHPGRDHNHGRIWRIVYRGPKKENEVATTRGDWTKATNDELIADLGHPNLVVRTKAANQLSARKSEDLDSQLTALVASDTDLWRKVHALWVLQRRGQLDDSTLNQATADPARELRIHAMRVLAERPSLADALSKRARESLTDQDAMVKRSAAEALGRHPDFANVRPLLALRQSAPSEDTHLIHVVRMALRDQFLVASAWEALTSESLSERDARDLADIAPGVPTAESAKYLVNHLERYAEPDGTQVRYMHHVARYGSEDSVRAMLALIRGRSESSPAQLAALLKAVLQGTQERGATLPAEGQEMALKLTRRLVDSSKKNEALLGIELVKSFKLNELRETLESRVQDAKSEVPLRIEAMTALVAMAPEKTLTLLGQVLGDSSEPFELRDKAAGALSLINQAGSTESLLLVLPTAPERLQATIATGLAARKSGAEALLKAIAEGKASARLLQETQVALRLGSHDIDGVKERVATLLKDLPAADARLRGLVKQRHNGFGSSPRDAVRGAAVFEKNCVACHQIGGKGQRIGPQLDGIGTRGIDRLLEDILDPNRNVDQAFRVTNVAQSNGQLVSGLLLKEEGEILVFADAQGKEVRVPKESVEERTTSQLSPMPANLADLITEPEFYDLIAYLLQQKETSAKPNTEGGTIKEGSR</sequence>
<feature type="domain" description="Cytochrome c" evidence="5">
    <location>
        <begin position="867"/>
        <end position="1000"/>
    </location>
</feature>
<dbReference type="NCBIfam" id="TIGR02603">
    <property type="entry name" value="CxxCH_TIGR02603"/>
    <property type="match status" value="1"/>
</dbReference>
<dbReference type="PROSITE" id="PS51007">
    <property type="entry name" value="CYTC"/>
    <property type="match status" value="1"/>
</dbReference>
<protein>
    <submittedName>
        <fullName evidence="6">Putative membrane-bound dehydrogenase</fullName>
    </submittedName>
</protein>
<dbReference type="GO" id="GO:0020037">
    <property type="term" value="F:heme binding"/>
    <property type="evidence" value="ECO:0007669"/>
    <property type="project" value="InterPro"/>
</dbReference>
<keyword evidence="2 4" id="KW-0479">Metal-binding</keyword>
<dbReference type="PANTHER" id="PTHR33546">
    <property type="entry name" value="LARGE, MULTIFUNCTIONAL SECRETED PROTEIN-RELATED"/>
    <property type="match status" value="1"/>
</dbReference>
<dbReference type="eggNOG" id="COG2133">
    <property type="taxonomic scope" value="Bacteria"/>
</dbReference>
<dbReference type="Gene3D" id="1.25.10.10">
    <property type="entry name" value="Leucine-rich Repeat Variant"/>
    <property type="match status" value="1"/>
</dbReference>
<dbReference type="eggNOG" id="COG2010">
    <property type="taxonomic scope" value="Bacteria"/>
</dbReference>
<dbReference type="InterPro" id="IPR013428">
    <property type="entry name" value="Membrane-bound_put_N"/>
</dbReference>
<dbReference type="NCBIfam" id="TIGR02604">
    <property type="entry name" value="Piru_Ver_Nterm"/>
    <property type="match status" value="1"/>
</dbReference>
<dbReference type="Gene3D" id="1.10.760.10">
    <property type="entry name" value="Cytochrome c-like domain"/>
    <property type="match status" value="1"/>
</dbReference>
<dbReference type="Proteomes" id="UP000010798">
    <property type="component" value="Chromosome"/>
</dbReference>
<dbReference type="InterPro" id="IPR011989">
    <property type="entry name" value="ARM-like"/>
</dbReference>
<dbReference type="InterPro" id="IPR016024">
    <property type="entry name" value="ARM-type_fold"/>
</dbReference>
<dbReference type="STRING" id="886293.Sinac_5028"/>
<gene>
    <name evidence="6" type="ordered locus">Sinac_5028</name>
</gene>
<dbReference type="EMBL" id="CP003364">
    <property type="protein sequence ID" value="AGA29182.1"/>
    <property type="molecule type" value="Genomic_DNA"/>
</dbReference>
<accession>L0DIU4</accession>
<keyword evidence="1 4" id="KW-0349">Heme</keyword>
<dbReference type="AlphaFoldDB" id="L0DIU4"/>
<organism evidence="6 7">
    <name type="scientific">Singulisphaera acidiphila (strain ATCC BAA-1392 / DSM 18658 / VKM B-2454 / MOB10)</name>
    <dbReference type="NCBI Taxonomy" id="886293"/>
    <lineage>
        <taxon>Bacteria</taxon>
        <taxon>Pseudomonadati</taxon>
        <taxon>Planctomycetota</taxon>
        <taxon>Planctomycetia</taxon>
        <taxon>Isosphaerales</taxon>
        <taxon>Isosphaeraceae</taxon>
        <taxon>Singulisphaera</taxon>
    </lineage>
</organism>
<dbReference type="SUPFAM" id="SSF50952">
    <property type="entry name" value="Soluble quinoprotein glucose dehydrogenase"/>
    <property type="match status" value="1"/>
</dbReference>
<dbReference type="GO" id="GO:0009055">
    <property type="term" value="F:electron transfer activity"/>
    <property type="evidence" value="ECO:0007669"/>
    <property type="project" value="InterPro"/>
</dbReference>
<dbReference type="Gene3D" id="2.120.10.30">
    <property type="entry name" value="TolB, C-terminal domain"/>
    <property type="match status" value="1"/>
</dbReference>
<evidence type="ECO:0000313" key="6">
    <source>
        <dbReference type="EMBL" id="AGA29182.1"/>
    </source>
</evidence>
<dbReference type="InterPro" id="IPR011041">
    <property type="entry name" value="Quinoprot_gluc/sorb_DH_b-prop"/>
</dbReference>
<dbReference type="Pfam" id="PF23500">
    <property type="entry name" value="DUF7133"/>
    <property type="match status" value="1"/>
</dbReference>
<dbReference type="InterPro" id="IPR055557">
    <property type="entry name" value="DUF7133"/>
</dbReference>
<evidence type="ECO:0000256" key="2">
    <source>
        <dbReference type="ARBA" id="ARBA00022723"/>
    </source>
</evidence>
<dbReference type="HOGENOM" id="CLU_004500_1_0_0"/>
<evidence type="ECO:0000256" key="3">
    <source>
        <dbReference type="ARBA" id="ARBA00023004"/>
    </source>
</evidence>
<dbReference type="KEGG" id="saci:Sinac_5028"/>
<evidence type="ECO:0000256" key="4">
    <source>
        <dbReference type="PROSITE-ProRule" id="PRU00433"/>
    </source>
</evidence>
<dbReference type="eggNOG" id="COG1413">
    <property type="taxonomic scope" value="Bacteria"/>
</dbReference>
<evidence type="ECO:0000259" key="5">
    <source>
        <dbReference type="PROSITE" id="PS51007"/>
    </source>
</evidence>
<dbReference type="SUPFAM" id="SSF48371">
    <property type="entry name" value="ARM repeat"/>
    <property type="match status" value="1"/>
</dbReference>
<dbReference type="InterPro" id="IPR036909">
    <property type="entry name" value="Cyt_c-like_dom_sf"/>
</dbReference>
<dbReference type="InterPro" id="IPR013427">
    <property type="entry name" value="Haem-bd_dom_put"/>
</dbReference>
<keyword evidence="3 4" id="KW-0408">Iron</keyword>
<proteinExistence type="predicted"/>
<reference evidence="6 7" key="1">
    <citation type="submission" date="2012-02" db="EMBL/GenBank/DDBJ databases">
        <title>Complete sequence of chromosome of Singulisphaera acidiphila DSM 18658.</title>
        <authorList>
            <consortium name="US DOE Joint Genome Institute (JGI-PGF)"/>
            <person name="Lucas S."/>
            <person name="Copeland A."/>
            <person name="Lapidus A."/>
            <person name="Glavina del Rio T."/>
            <person name="Dalin E."/>
            <person name="Tice H."/>
            <person name="Bruce D."/>
            <person name="Goodwin L."/>
            <person name="Pitluck S."/>
            <person name="Peters L."/>
            <person name="Ovchinnikova G."/>
            <person name="Chertkov O."/>
            <person name="Kyrpides N."/>
            <person name="Mavromatis K."/>
            <person name="Ivanova N."/>
            <person name="Brettin T."/>
            <person name="Detter J.C."/>
            <person name="Han C."/>
            <person name="Larimer F."/>
            <person name="Land M."/>
            <person name="Hauser L."/>
            <person name="Markowitz V."/>
            <person name="Cheng J.-F."/>
            <person name="Hugenholtz P."/>
            <person name="Woyke T."/>
            <person name="Wu D."/>
            <person name="Tindall B."/>
            <person name="Pomrenke H."/>
            <person name="Brambilla E."/>
            <person name="Klenk H.-P."/>
            <person name="Eisen J.A."/>
        </authorList>
    </citation>
    <scope>NUCLEOTIDE SEQUENCE [LARGE SCALE GENOMIC DNA]</scope>
    <source>
        <strain evidence="7">ATCC BAA-1392 / DSM 18658 / VKM B-2454 / MOB10</strain>
    </source>
</reference>
<keyword evidence="7" id="KW-1185">Reference proteome</keyword>
<evidence type="ECO:0000313" key="7">
    <source>
        <dbReference type="Proteomes" id="UP000010798"/>
    </source>
</evidence>
<dbReference type="InterPro" id="IPR009056">
    <property type="entry name" value="Cyt_c-like_dom"/>
</dbReference>